<sequence length="342" mass="35665">MRAWVFHGKKDVRLEELPEPEPGPGEVAVRIAYNGICGTDLHEYFHGPLFIPVHEANPVTGHRGPLTLGHEASGTVSALGEGVQDVAIGQQVALEPVIRRPGDEHHYNLGAAFYGVMAPGFLADTAVVQRSAVHSLPSGVSLLEGALTEPLAVAWHAAARTRLTSGQTAVVFGGGPIGLGTALSLRARGVDRLLIVEPSASRRAMLDKLGLSSIDPGADGFAAQLAAFAGTGADAVVDAAGVPDAVAAGIDVLGPHGRMVIVAAHLAPVSIDTNQLLMAERTITGSMGYRDDFPDVLRQQAAGTFPTETWVEVIPFEQLVPRGFDQLDSGRAVKVLVEIGGS</sequence>
<reference evidence="8 9" key="1">
    <citation type="submission" date="2020-04" db="EMBL/GenBank/DDBJ databases">
        <title>Novel species.</title>
        <authorList>
            <person name="Teo W.F.A."/>
            <person name="Lipun K."/>
            <person name="Srisuk N."/>
            <person name="Duangmal K."/>
        </authorList>
    </citation>
    <scope>NUCLEOTIDE SEQUENCE [LARGE SCALE GENOMIC DNA]</scope>
    <source>
        <strain evidence="8 9">K13G38</strain>
    </source>
</reference>
<comment type="cofactor">
    <cofactor evidence="1 6">
        <name>Zn(2+)</name>
        <dbReference type="ChEBI" id="CHEBI:29105"/>
    </cofactor>
</comment>
<dbReference type="SMART" id="SM00829">
    <property type="entry name" value="PKS_ER"/>
    <property type="match status" value="1"/>
</dbReference>
<accession>A0ABX1J8L5</accession>
<evidence type="ECO:0000259" key="7">
    <source>
        <dbReference type="SMART" id="SM00829"/>
    </source>
</evidence>
<comment type="caution">
    <text evidence="8">The sequence shown here is derived from an EMBL/GenBank/DDBJ whole genome shotgun (WGS) entry which is preliminary data.</text>
</comment>
<dbReference type="InterPro" id="IPR013149">
    <property type="entry name" value="ADH-like_C"/>
</dbReference>
<keyword evidence="4 6" id="KW-0862">Zinc</keyword>
<evidence type="ECO:0000256" key="6">
    <source>
        <dbReference type="RuleBase" id="RU361277"/>
    </source>
</evidence>
<dbReference type="Pfam" id="PF00107">
    <property type="entry name" value="ADH_zinc_N"/>
    <property type="match status" value="1"/>
</dbReference>
<keyword evidence="3 6" id="KW-0479">Metal-binding</keyword>
<dbReference type="SUPFAM" id="SSF51735">
    <property type="entry name" value="NAD(P)-binding Rossmann-fold domains"/>
    <property type="match status" value="1"/>
</dbReference>
<keyword evidence="9" id="KW-1185">Reference proteome</keyword>
<evidence type="ECO:0000256" key="1">
    <source>
        <dbReference type="ARBA" id="ARBA00001947"/>
    </source>
</evidence>
<keyword evidence="5" id="KW-0560">Oxidoreductase</keyword>
<name>A0ABX1J8L5_9PSEU</name>
<dbReference type="Gene3D" id="3.40.50.720">
    <property type="entry name" value="NAD(P)-binding Rossmann-like Domain"/>
    <property type="match status" value="1"/>
</dbReference>
<proteinExistence type="inferred from homology"/>
<dbReference type="PANTHER" id="PTHR43161">
    <property type="entry name" value="SORBITOL DEHYDROGENASE"/>
    <property type="match status" value="1"/>
</dbReference>
<dbReference type="PANTHER" id="PTHR43161:SF23">
    <property type="entry name" value="(R,R)-BUTANEDIOL DEHYDROGENASE-RELATED"/>
    <property type="match status" value="1"/>
</dbReference>
<dbReference type="InterPro" id="IPR013154">
    <property type="entry name" value="ADH-like_N"/>
</dbReference>
<dbReference type="Gene3D" id="3.90.180.10">
    <property type="entry name" value="Medium-chain alcohol dehydrogenases, catalytic domain"/>
    <property type="match status" value="1"/>
</dbReference>
<dbReference type="InterPro" id="IPR020843">
    <property type="entry name" value="ER"/>
</dbReference>
<dbReference type="Pfam" id="PF08240">
    <property type="entry name" value="ADH_N"/>
    <property type="match status" value="1"/>
</dbReference>
<evidence type="ECO:0000256" key="2">
    <source>
        <dbReference type="ARBA" id="ARBA00008072"/>
    </source>
</evidence>
<evidence type="ECO:0000256" key="5">
    <source>
        <dbReference type="ARBA" id="ARBA00023002"/>
    </source>
</evidence>
<dbReference type="SUPFAM" id="SSF50129">
    <property type="entry name" value="GroES-like"/>
    <property type="match status" value="1"/>
</dbReference>
<gene>
    <name evidence="8" type="ORF">HFP15_25020</name>
</gene>
<evidence type="ECO:0000313" key="8">
    <source>
        <dbReference type="EMBL" id="NKQ56145.1"/>
    </source>
</evidence>
<feature type="domain" description="Enoyl reductase (ER)" evidence="7">
    <location>
        <begin position="8"/>
        <end position="337"/>
    </location>
</feature>
<organism evidence="8 9">
    <name type="scientific">Amycolatopsis acididurans</name>
    <dbReference type="NCBI Taxonomy" id="2724524"/>
    <lineage>
        <taxon>Bacteria</taxon>
        <taxon>Bacillati</taxon>
        <taxon>Actinomycetota</taxon>
        <taxon>Actinomycetes</taxon>
        <taxon>Pseudonocardiales</taxon>
        <taxon>Pseudonocardiaceae</taxon>
        <taxon>Amycolatopsis</taxon>
    </lineage>
</organism>
<evidence type="ECO:0000256" key="4">
    <source>
        <dbReference type="ARBA" id="ARBA00022833"/>
    </source>
</evidence>
<dbReference type="RefSeq" id="WP_168519182.1">
    <property type="nucleotide sequence ID" value="NZ_JAAXLS010000020.1"/>
</dbReference>
<protein>
    <submittedName>
        <fullName evidence="8">Zinc-binding dehydrogenase</fullName>
    </submittedName>
</protein>
<dbReference type="InterPro" id="IPR036291">
    <property type="entry name" value="NAD(P)-bd_dom_sf"/>
</dbReference>
<dbReference type="EMBL" id="JAAXLS010000020">
    <property type="protein sequence ID" value="NKQ56145.1"/>
    <property type="molecule type" value="Genomic_DNA"/>
</dbReference>
<evidence type="ECO:0000313" key="9">
    <source>
        <dbReference type="Proteomes" id="UP000715441"/>
    </source>
</evidence>
<dbReference type="InterPro" id="IPR002328">
    <property type="entry name" value="ADH_Zn_CS"/>
</dbReference>
<dbReference type="PROSITE" id="PS00059">
    <property type="entry name" value="ADH_ZINC"/>
    <property type="match status" value="1"/>
</dbReference>
<dbReference type="Proteomes" id="UP000715441">
    <property type="component" value="Unassembled WGS sequence"/>
</dbReference>
<evidence type="ECO:0000256" key="3">
    <source>
        <dbReference type="ARBA" id="ARBA00022723"/>
    </source>
</evidence>
<comment type="similarity">
    <text evidence="2 6">Belongs to the zinc-containing alcohol dehydrogenase family.</text>
</comment>
<dbReference type="InterPro" id="IPR011032">
    <property type="entry name" value="GroES-like_sf"/>
</dbReference>